<organism evidence="2 3">
    <name type="scientific">Cronobacter phage vB_CsaM_GAP31</name>
    <dbReference type="NCBI Taxonomy" id="1141135"/>
    <lineage>
        <taxon>Viruses</taxon>
        <taxon>Duplodnaviria</taxon>
        <taxon>Heunggongvirae</taxon>
        <taxon>Uroviricota</taxon>
        <taxon>Caudoviricetes</taxon>
        <taxon>Vequintavirinae</taxon>
        <taxon>Seunavirus</taxon>
        <taxon>Seunavirus GAP31</taxon>
    </lineage>
</organism>
<proteinExistence type="predicted"/>
<keyword evidence="3" id="KW-1185">Reference proteome</keyword>
<sequence length="131" mass="15999">MRDKKEYYRQYAERRRELDRQRRSTPEGKARQLQIRLQRIEAEKRATMHSEWDIFVREEANHLCNVRMRETGIRWEPDHMLPLRAKIVSGLNCGDNIQVIPAKMNRSKKNHMIYTNRFEWIKDLETVCRTK</sequence>
<dbReference type="RefSeq" id="YP_006986941.1">
    <property type="nucleotide sequence ID" value="NC_019400.1"/>
</dbReference>
<dbReference type="Proteomes" id="UP000000458">
    <property type="component" value="Segment"/>
</dbReference>
<reference evidence="2 3" key="1">
    <citation type="journal article" date="2012" name="J. Virol.">
        <title>Genome Sequence of Cronobacter sakazakii Myovirus vB_CsaM_GAP31.</title>
        <authorList>
            <person name="Abbasifar R."/>
            <person name="Kropinski A.M."/>
            <person name="Sabour P.M."/>
            <person name="Ackermann H.W."/>
            <person name="Alanis Villa A."/>
            <person name="Abbasifar A."/>
            <person name="Griffiths M.W."/>
        </authorList>
    </citation>
    <scope>NUCLEOTIDE SEQUENCE [LARGE SCALE GENOMIC DNA]</scope>
</reference>
<dbReference type="KEGG" id="vg:13993719"/>
<evidence type="ECO:0000313" key="2">
    <source>
        <dbReference type="EMBL" id="AFC21286.1"/>
    </source>
</evidence>
<evidence type="ECO:0000313" key="3">
    <source>
        <dbReference type="Proteomes" id="UP000000458"/>
    </source>
</evidence>
<evidence type="ECO:0000256" key="1">
    <source>
        <dbReference type="SAM" id="MobiDB-lite"/>
    </source>
</evidence>
<protein>
    <submittedName>
        <fullName evidence="2">Uncharacterized protein</fullName>
    </submittedName>
</protein>
<dbReference type="GeneID" id="13993719"/>
<feature type="region of interest" description="Disordered" evidence="1">
    <location>
        <begin position="1"/>
        <end position="32"/>
    </location>
</feature>
<gene>
    <name evidence="2" type="ORF">GAP31_105</name>
</gene>
<name>K4F587_9CAUD</name>
<dbReference type="EMBL" id="JN882284">
    <property type="protein sequence ID" value="AFC21286.1"/>
    <property type="molecule type" value="Genomic_DNA"/>
</dbReference>
<dbReference type="OrthoDB" id="17711at10239"/>
<accession>K4F587</accession>
<feature type="compositionally biased region" description="Basic and acidic residues" evidence="1">
    <location>
        <begin position="1"/>
        <end position="30"/>
    </location>
</feature>